<dbReference type="PANTHER" id="PTHR11920:SF335">
    <property type="entry name" value="GUANYLATE CYCLASE"/>
    <property type="match status" value="1"/>
</dbReference>
<dbReference type="CDD" id="cd07302">
    <property type="entry name" value="CHD"/>
    <property type="match status" value="1"/>
</dbReference>
<keyword evidence="4" id="KW-1133">Transmembrane helix</keyword>
<keyword evidence="6 7" id="KW-0456">Lyase</keyword>
<evidence type="ECO:0000259" key="9">
    <source>
        <dbReference type="PROSITE" id="PS50125"/>
    </source>
</evidence>
<evidence type="ECO:0000256" key="7">
    <source>
        <dbReference type="RuleBase" id="RU000405"/>
    </source>
</evidence>
<dbReference type="Pfam" id="PF00211">
    <property type="entry name" value="Guanylate_cyc"/>
    <property type="match status" value="1"/>
</dbReference>
<keyword evidence="2" id="KW-0812">Transmembrane</keyword>
<feature type="compositionally biased region" description="Low complexity" evidence="8">
    <location>
        <begin position="294"/>
        <end position="304"/>
    </location>
</feature>
<organism evidence="10 11">
    <name type="scientific">Edaphochlamys debaryana</name>
    <dbReference type="NCBI Taxonomy" id="47281"/>
    <lineage>
        <taxon>Eukaryota</taxon>
        <taxon>Viridiplantae</taxon>
        <taxon>Chlorophyta</taxon>
        <taxon>core chlorophytes</taxon>
        <taxon>Chlorophyceae</taxon>
        <taxon>CS clade</taxon>
        <taxon>Chlamydomonadales</taxon>
        <taxon>Chlamydomonadales incertae sedis</taxon>
        <taxon>Edaphochlamys</taxon>
    </lineage>
</organism>
<dbReference type="PANTHER" id="PTHR11920">
    <property type="entry name" value="GUANYLYL CYCLASE"/>
    <property type="match status" value="1"/>
</dbReference>
<dbReference type="PROSITE" id="PS50125">
    <property type="entry name" value="GUANYLATE_CYCLASE_2"/>
    <property type="match status" value="1"/>
</dbReference>
<name>A0A835YE79_9CHLO</name>
<dbReference type="InterPro" id="IPR018297">
    <property type="entry name" value="A/G_cyclase_CS"/>
</dbReference>
<feature type="region of interest" description="Disordered" evidence="8">
    <location>
        <begin position="740"/>
        <end position="762"/>
    </location>
</feature>
<comment type="subcellular location">
    <subcellularLocation>
        <location evidence="1">Membrane</location>
    </subcellularLocation>
</comment>
<keyword evidence="5" id="KW-0472">Membrane</keyword>
<dbReference type="Proteomes" id="UP000612055">
    <property type="component" value="Unassembled WGS sequence"/>
</dbReference>
<feature type="region of interest" description="Disordered" evidence="8">
    <location>
        <begin position="105"/>
        <end position="128"/>
    </location>
</feature>
<proteinExistence type="inferred from homology"/>
<keyword evidence="3" id="KW-0547">Nucleotide-binding</keyword>
<feature type="compositionally biased region" description="Low complexity" evidence="8">
    <location>
        <begin position="750"/>
        <end position="762"/>
    </location>
</feature>
<dbReference type="InterPro" id="IPR001054">
    <property type="entry name" value="A/G_cyclase"/>
</dbReference>
<evidence type="ECO:0000256" key="6">
    <source>
        <dbReference type="ARBA" id="ARBA00023239"/>
    </source>
</evidence>
<sequence>MHVTTRGGGGPEQRLEQVVTLQVVPCQYSGAPSSGALPAQTSHRRNKFFGGVGGLLGCLRRPRTVVSGNKDASAASHATATSTSVRVLGTLLVCLSFQPRDYSHQPLLPSSPGSARPGRGLSAGQQQSSSPLVAAPAAAVGSRAASGADGAWLTELAWQGLPACVTVFSADGAIVSQNVASKTYYGAVAAQGEEGAARCSARVDGVAGCAGAGDGGVLRRLFAHDGAKLEQLLQTTQLLGPVPECRAWEGIVRVPATLAANGPLWSEPVASHGDGPDLAQPGCNLGPTPRRTGSGEAASSCSGALRLSSKRGSGRELEDGTPAAVLQNAAGEEPSRRLNGQYSSCAGPSPARTIFDTATSLLLRLSDPLESCASGRLSTVRVAAQHQHHTACPSSTQQRRTSMDALAASTWALLMSGPHDESGGGTADGGAGCDRLLLASTEPHSPFWCDALTSPRTQAGSGGAAAPPAPPAPPSRSLSGLPCDASSGGAPATTLDANGIPAAAGTRTHNSEAGESCGDDDEEAMGEPTFRPIDKLGPLLSSLRCASPYLQGRPPPAAHQYFFPGGGRRTRSFSLAHARKSPPPPTSSSTAAAEDATDSSRRPPHRLAPKATRGPSSSNLGLGLGTAAGSSEVLRKQPSLWQTSQLLPVAARPLTFNQPTAQTTDVDVAWRKRAASSAALPAVEGAPPPRQGAPLPLRAPGAASLAFASRLLRFASSLSIAPAPAPNYSGSIASQSATRRSGSLAGGCHPSNTTAAPASAPGRGAGGCGGYGTLGHAGSGSSYMLGPSGPQQSAATLPLTPLSTKASELEHSGVIVGATTPLASPPQQQRLLSQLGGAPDDVTPSVSPPSERLQRLRQPFEPTGAAAAGAGPLAWHEVRAAALVDPGSGARFLVVMQKDVTAKVEAERHIAQVSETEHRLLEQVFPRHVLAYMTEQGFDQPQPLQPALSTAADGSAQLNPAWRPCVRDCTQLATWHPQVTVLFADIQGFTPMCKELPAAVVMKFLNDLFVRFDSLLDVYSVYKVETIGDCYVVAAGLIGQDADGMAAVQGGGEADPHQADRVFGFAQAMLRGAACVALPTTGEPVRIRVGIHSGAVVSGVVGTRMPRFCLFGDTINTASRMESTSRAGCIHVSNDTFSQLSTRRQFGWEATGAVEVKGKGLMKTFLWAEQAAAPLCSMRT</sequence>
<dbReference type="GO" id="GO:0005886">
    <property type="term" value="C:plasma membrane"/>
    <property type="evidence" value="ECO:0007669"/>
    <property type="project" value="TreeGrafter"/>
</dbReference>
<dbReference type="SMART" id="SM00044">
    <property type="entry name" value="CYCc"/>
    <property type="match status" value="1"/>
</dbReference>
<dbReference type="GO" id="GO:0001653">
    <property type="term" value="F:peptide receptor activity"/>
    <property type="evidence" value="ECO:0007669"/>
    <property type="project" value="TreeGrafter"/>
</dbReference>
<dbReference type="GO" id="GO:0007168">
    <property type="term" value="P:receptor guanylyl cyclase signaling pathway"/>
    <property type="evidence" value="ECO:0007669"/>
    <property type="project" value="TreeGrafter"/>
</dbReference>
<dbReference type="SUPFAM" id="SSF55073">
    <property type="entry name" value="Nucleotide cyclase"/>
    <property type="match status" value="1"/>
</dbReference>
<reference evidence="10" key="1">
    <citation type="journal article" date="2020" name="bioRxiv">
        <title>Comparative genomics of Chlamydomonas.</title>
        <authorList>
            <person name="Craig R.J."/>
            <person name="Hasan A.R."/>
            <person name="Ness R.W."/>
            <person name="Keightley P.D."/>
        </authorList>
    </citation>
    <scope>NUCLEOTIDE SEQUENCE</scope>
    <source>
        <strain evidence="10">CCAP 11/70</strain>
    </source>
</reference>
<comment type="caution">
    <text evidence="10">The sequence shown here is derived from an EMBL/GenBank/DDBJ whole genome shotgun (WGS) entry which is preliminary data.</text>
</comment>
<evidence type="ECO:0000256" key="2">
    <source>
        <dbReference type="ARBA" id="ARBA00022692"/>
    </source>
</evidence>
<dbReference type="PROSITE" id="PS00452">
    <property type="entry name" value="GUANYLATE_CYCLASE_1"/>
    <property type="match status" value="1"/>
</dbReference>
<evidence type="ECO:0000313" key="11">
    <source>
        <dbReference type="Proteomes" id="UP000612055"/>
    </source>
</evidence>
<evidence type="ECO:0000256" key="5">
    <source>
        <dbReference type="ARBA" id="ARBA00023136"/>
    </source>
</evidence>
<dbReference type="OrthoDB" id="548029at2759"/>
<dbReference type="EMBL" id="JAEHOE010000007">
    <property type="protein sequence ID" value="KAG2499266.1"/>
    <property type="molecule type" value="Genomic_DNA"/>
</dbReference>
<evidence type="ECO:0000313" key="10">
    <source>
        <dbReference type="EMBL" id="KAG2499266.1"/>
    </source>
</evidence>
<dbReference type="InterPro" id="IPR050401">
    <property type="entry name" value="Cyclic_nucleotide_synthase"/>
</dbReference>
<dbReference type="GO" id="GO:0004383">
    <property type="term" value="F:guanylate cyclase activity"/>
    <property type="evidence" value="ECO:0007669"/>
    <property type="project" value="TreeGrafter"/>
</dbReference>
<feature type="region of interest" description="Disordered" evidence="8">
    <location>
        <begin position="448"/>
        <end position="533"/>
    </location>
</feature>
<protein>
    <recommendedName>
        <fullName evidence="9">Guanylate cyclase domain-containing protein</fullName>
    </recommendedName>
</protein>
<dbReference type="GO" id="GO:0000166">
    <property type="term" value="F:nucleotide binding"/>
    <property type="evidence" value="ECO:0007669"/>
    <property type="project" value="UniProtKB-KW"/>
</dbReference>
<feature type="region of interest" description="Disordered" evidence="8">
    <location>
        <begin position="575"/>
        <end position="624"/>
    </location>
</feature>
<evidence type="ECO:0000256" key="3">
    <source>
        <dbReference type="ARBA" id="ARBA00022741"/>
    </source>
</evidence>
<evidence type="ECO:0000256" key="8">
    <source>
        <dbReference type="SAM" id="MobiDB-lite"/>
    </source>
</evidence>
<evidence type="ECO:0000256" key="1">
    <source>
        <dbReference type="ARBA" id="ARBA00004370"/>
    </source>
</evidence>
<evidence type="ECO:0000256" key="4">
    <source>
        <dbReference type="ARBA" id="ARBA00022989"/>
    </source>
</evidence>
<dbReference type="AlphaFoldDB" id="A0A835YE79"/>
<dbReference type="GO" id="GO:0035556">
    <property type="term" value="P:intracellular signal transduction"/>
    <property type="evidence" value="ECO:0007669"/>
    <property type="project" value="InterPro"/>
</dbReference>
<comment type="similarity">
    <text evidence="7">Belongs to the adenylyl cyclase class-4/guanylyl cyclase family.</text>
</comment>
<dbReference type="GO" id="GO:0004016">
    <property type="term" value="F:adenylate cyclase activity"/>
    <property type="evidence" value="ECO:0007669"/>
    <property type="project" value="TreeGrafter"/>
</dbReference>
<dbReference type="Gene3D" id="3.30.70.1230">
    <property type="entry name" value="Nucleotide cyclase"/>
    <property type="match status" value="1"/>
</dbReference>
<accession>A0A835YE79</accession>
<dbReference type="InterPro" id="IPR029787">
    <property type="entry name" value="Nucleotide_cyclase"/>
</dbReference>
<feature type="compositionally biased region" description="Low complexity" evidence="8">
    <location>
        <begin position="614"/>
        <end position="624"/>
    </location>
</feature>
<gene>
    <name evidence="10" type="ORF">HYH03_002844</name>
</gene>
<feature type="region of interest" description="Disordered" evidence="8">
    <location>
        <begin position="267"/>
        <end position="322"/>
    </location>
</feature>
<feature type="domain" description="Guanylate cyclase" evidence="9">
    <location>
        <begin position="980"/>
        <end position="1122"/>
    </location>
</feature>
<keyword evidence="11" id="KW-1185">Reference proteome</keyword>